<keyword evidence="2" id="KW-1185">Reference proteome</keyword>
<evidence type="ECO:0000313" key="1">
    <source>
        <dbReference type="EMBL" id="MFD2935360.1"/>
    </source>
</evidence>
<proteinExistence type="predicted"/>
<accession>A0ABW6AME4</accession>
<organism evidence="1 2">
    <name type="scientific">Spirosoma flavum</name>
    <dbReference type="NCBI Taxonomy" id="2048557"/>
    <lineage>
        <taxon>Bacteria</taxon>
        <taxon>Pseudomonadati</taxon>
        <taxon>Bacteroidota</taxon>
        <taxon>Cytophagia</taxon>
        <taxon>Cytophagales</taxon>
        <taxon>Cytophagaceae</taxon>
        <taxon>Spirosoma</taxon>
    </lineage>
</organism>
<dbReference type="Proteomes" id="UP001597512">
    <property type="component" value="Unassembled WGS sequence"/>
</dbReference>
<protein>
    <submittedName>
        <fullName evidence="1">Uncharacterized protein</fullName>
    </submittedName>
</protein>
<comment type="caution">
    <text evidence="1">The sequence shown here is derived from an EMBL/GenBank/DDBJ whole genome shotgun (WGS) entry which is preliminary data.</text>
</comment>
<sequence>MKRILVLFMTCTACIRPPSLPTSSQYNVIGVLNDSTWFATGKAIRLVKPKEQPNSVKQFNLQMITDINYPGNGSATRSPIITGCLGECIPTQRLHVYNIPLKKGKFKLRKLDKARTVDLERINYWLLINGGGMNKNYHYEGRKPGWIRITRYDPQSNTVEGAFSFDLDENLKVYNRLINSMPLIARFRQGLFRVKIEDIKLKQ</sequence>
<name>A0ABW6AME4_9BACT</name>
<dbReference type="EMBL" id="JBHUOM010000013">
    <property type="protein sequence ID" value="MFD2935360.1"/>
    <property type="molecule type" value="Genomic_DNA"/>
</dbReference>
<dbReference type="RefSeq" id="WP_381503155.1">
    <property type="nucleotide sequence ID" value="NZ_JBHUOM010000013.1"/>
</dbReference>
<reference evidence="2" key="1">
    <citation type="journal article" date="2019" name="Int. J. Syst. Evol. Microbiol.">
        <title>The Global Catalogue of Microorganisms (GCM) 10K type strain sequencing project: providing services to taxonomists for standard genome sequencing and annotation.</title>
        <authorList>
            <consortium name="The Broad Institute Genomics Platform"/>
            <consortium name="The Broad Institute Genome Sequencing Center for Infectious Disease"/>
            <person name="Wu L."/>
            <person name="Ma J."/>
        </authorList>
    </citation>
    <scope>NUCLEOTIDE SEQUENCE [LARGE SCALE GENOMIC DNA]</scope>
    <source>
        <strain evidence="2">KCTC 52490</strain>
    </source>
</reference>
<evidence type="ECO:0000313" key="2">
    <source>
        <dbReference type="Proteomes" id="UP001597512"/>
    </source>
</evidence>
<gene>
    <name evidence="1" type="ORF">ACFS25_16355</name>
</gene>